<dbReference type="AlphaFoldDB" id="A0A369KKU2"/>
<evidence type="ECO:0000313" key="7">
    <source>
        <dbReference type="Proteomes" id="UP000253816"/>
    </source>
</evidence>
<dbReference type="InterPro" id="IPR004843">
    <property type="entry name" value="Calcineurin-like_PHP"/>
</dbReference>
<dbReference type="GO" id="GO:0046872">
    <property type="term" value="F:metal ion binding"/>
    <property type="evidence" value="ECO:0007669"/>
    <property type="project" value="UniProtKB-KW"/>
</dbReference>
<keyword evidence="1" id="KW-0479">Metal-binding</keyword>
<evidence type="ECO:0000259" key="5">
    <source>
        <dbReference type="Pfam" id="PF00149"/>
    </source>
</evidence>
<keyword evidence="3" id="KW-0408">Iron</keyword>
<gene>
    <name evidence="6" type="ORF">HAT2_00237</name>
</gene>
<sequence length="328" mass="37170">MLRNGFMYVALNNNVIAFSRIFFNMNDKSMPLCFAHLSDLHFFSTEWNLALFSSPRARSFLAQLHALLPFSSRKQFPGHAKILSEFLKNHSPPLDFILISGDLTTKGSAKECALARSWLKTTDPIPKIIIPGNHDVFQKGEKQFPFETLLLLNGFGFDPKEFSEKSCTLLTLPQGWRFLLLDLTHPKIGHAQGLFSKELEKQVDKILAASSGPCIVSGHFPLYGGRTKIRSLLRHQELLQCLLQHPQVKLYLHGHTHTLHHRVWTKDQHELLSLDSGSSLIGEQPTWGIYTLTREQIISKWFEIEQATPWELGSFTKGLSAEDSLPTA</sequence>
<dbReference type="Gene3D" id="3.60.21.10">
    <property type="match status" value="1"/>
</dbReference>
<keyword evidence="2" id="KW-0378">Hydrolase</keyword>
<dbReference type="EMBL" id="QQBG01000010">
    <property type="protein sequence ID" value="RDB31626.1"/>
    <property type="molecule type" value="Genomic_DNA"/>
</dbReference>
<comment type="similarity">
    <text evidence="4">Belongs to the cyclic nucleotide phosphodiesterase class-III family.</text>
</comment>
<dbReference type="GO" id="GO:0016787">
    <property type="term" value="F:hydrolase activity"/>
    <property type="evidence" value="ECO:0007669"/>
    <property type="project" value="UniProtKB-KW"/>
</dbReference>
<evidence type="ECO:0000313" key="6">
    <source>
        <dbReference type="EMBL" id="RDB31626.1"/>
    </source>
</evidence>
<dbReference type="SUPFAM" id="SSF56300">
    <property type="entry name" value="Metallo-dependent phosphatases"/>
    <property type="match status" value="1"/>
</dbReference>
<dbReference type="Pfam" id="PF00149">
    <property type="entry name" value="Metallophos"/>
    <property type="match status" value="1"/>
</dbReference>
<evidence type="ECO:0000256" key="4">
    <source>
        <dbReference type="ARBA" id="ARBA00025742"/>
    </source>
</evidence>
<evidence type="ECO:0000256" key="1">
    <source>
        <dbReference type="ARBA" id="ARBA00022723"/>
    </source>
</evidence>
<accession>A0A369KKU2</accession>
<dbReference type="InterPro" id="IPR050884">
    <property type="entry name" value="CNP_phosphodiesterase-III"/>
</dbReference>
<dbReference type="InterPro" id="IPR029052">
    <property type="entry name" value="Metallo-depent_PP-like"/>
</dbReference>
<dbReference type="PANTHER" id="PTHR42988">
    <property type="entry name" value="PHOSPHOHYDROLASE"/>
    <property type="match status" value="1"/>
</dbReference>
<reference evidence="6 7" key="1">
    <citation type="submission" date="2018-07" db="EMBL/GenBank/DDBJ databases">
        <title>Comparative genomics of the Candidatus Parilichlamydiaceae reveals evidence of convergent evolution and genome reduction in the phylum Chlamydiae.</title>
        <authorList>
            <person name="Taylor-Brown A."/>
            <person name="Polkinghorne A."/>
        </authorList>
    </citation>
    <scope>NUCLEOTIDE SEQUENCE [LARGE SCALE GENOMIC DNA]</scope>
    <source>
        <strain evidence="6 7">Hat2</strain>
    </source>
</reference>
<dbReference type="PANTHER" id="PTHR42988:SF2">
    <property type="entry name" value="CYCLIC NUCLEOTIDE PHOSPHODIESTERASE CBUA0032-RELATED"/>
    <property type="match status" value="1"/>
</dbReference>
<dbReference type="OrthoDB" id="651281at2"/>
<evidence type="ECO:0000256" key="2">
    <source>
        <dbReference type="ARBA" id="ARBA00022801"/>
    </source>
</evidence>
<comment type="caution">
    <text evidence="6">The sequence shown here is derived from an EMBL/GenBank/DDBJ whole genome shotgun (WGS) entry which is preliminary data.</text>
</comment>
<proteinExistence type="inferred from homology"/>
<keyword evidence="7" id="KW-1185">Reference proteome</keyword>
<organism evidence="6 7">
    <name type="scientific">Candidatus Similichlamydia laticola</name>
    <dbReference type="NCBI Taxonomy" id="2170265"/>
    <lineage>
        <taxon>Bacteria</taxon>
        <taxon>Pseudomonadati</taxon>
        <taxon>Chlamydiota</taxon>
        <taxon>Chlamydiia</taxon>
        <taxon>Parachlamydiales</taxon>
        <taxon>Candidatus Parilichlamydiaceae</taxon>
        <taxon>Candidatus Similichlamydia</taxon>
    </lineage>
</organism>
<protein>
    <recommendedName>
        <fullName evidence="5">Calcineurin-like phosphoesterase domain-containing protein</fullName>
    </recommendedName>
</protein>
<feature type="domain" description="Calcineurin-like phosphoesterase" evidence="5">
    <location>
        <begin position="34"/>
        <end position="258"/>
    </location>
</feature>
<evidence type="ECO:0000256" key="3">
    <source>
        <dbReference type="ARBA" id="ARBA00023004"/>
    </source>
</evidence>
<dbReference type="Proteomes" id="UP000253816">
    <property type="component" value="Unassembled WGS sequence"/>
</dbReference>
<name>A0A369KKU2_9BACT</name>